<dbReference type="SUPFAM" id="SSF102546">
    <property type="entry name" value="RbsD-like"/>
    <property type="match status" value="1"/>
</dbReference>
<protein>
    <recommendedName>
        <fullName evidence="3">D-ribose pyranase</fullName>
    </recommendedName>
</protein>
<gene>
    <name evidence="1" type="ORF">GGQ57_002460</name>
</gene>
<evidence type="ECO:0000313" key="1">
    <source>
        <dbReference type="EMBL" id="MBB4622560.1"/>
    </source>
</evidence>
<proteinExistence type="predicted"/>
<dbReference type="EMBL" id="JACHOC010000004">
    <property type="protein sequence ID" value="MBB4622560.1"/>
    <property type="molecule type" value="Genomic_DNA"/>
</dbReference>
<dbReference type="Proteomes" id="UP000533637">
    <property type="component" value="Unassembled WGS sequence"/>
</dbReference>
<accession>A0ABR6KM32</accession>
<organism evidence="1 2">
    <name type="scientific">Parabacteroides faecis</name>
    <dbReference type="NCBI Taxonomy" id="1217282"/>
    <lineage>
        <taxon>Bacteria</taxon>
        <taxon>Pseudomonadati</taxon>
        <taxon>Bacteroidota</taxon>
        <taxon>Bacteroidia</taxon>
        <taxon>Bacteroidales</taxon>
        <taxon>Tannerellaceae</taxon>
        <taxon>Parabacteroides</taxon>
    </lineage>
</organism>
<evidence type="ECO:0000313" key="2">
    <source>
        <dbReference type="Proteomes" id="UP000533637"/>
    </source>
</evidence>
<name>A0ABR6KM32_9BACT</name>
<sequence length="180" mass="21408">MKYRNYRSYILIGLLFLFLEGCISKPLSWKDELHKDIFLLGHRNWIVVTDMAYPLQSQEGIKTFYTGEDYQDILSYVMSEINQTPHIKATIYQDRELMFMEEPDAPGVTELRLRAGDLLGDRLQYIPHEQLISRLDSVSRIFNVIILKSNLTIPYTSTFFELDCRYWDNIRQKELEKRIQ</sequence>
<comment type="caution">
    <text evidence="1">The sequence shown here is derived from an EMBL/GenBank/DDBJ whole genome shotgun (WGS) entry which is preliminary data.</text>
</comment>
<dbReference type="RefSeq" id="WP_183670922.1">
    <property type="nucleotide sequence ID" value="NZ_BMPB01000012.1"/>
</dbReference>
<keyword evidence="2" id="KW-1185">Reference proteome</keyword>
<dbReference type="InterPro" id="IPR023750">
    <property type="entry name" value="RbsD-like_sf"/>
</dbReference>
<evidence type="ECO:0008006" key="3">
    <source>
        <dbReference type="Google" id="ProtNLM"/>
    </source>
</evidence>
<reference evidence="1 2" key="1">
    <citation type="submission" date="2020-08" db="EMBL/GenBank/DDBJ databases">
        <title>Genomic Encyclopedia of Type Strains, Phase IV (KMG-IV): sequencing the most valuable type-strain genomes for metagenomic binning, comparative biology and taxonomic classification.</title>
        <authorList>
            <person name="Goeker M."/>
        </authorList>
    </citation>
    <scope>NUCLEOTIDE SEQUENCE [LARGE SCALE GENOMIC DNA]</scope>
    <source>
        <strain evidence="1 2">DSM 102983</strain>
    </source>
</reference>